<keyword evidence="2 5" id="KW-0812">Transmembrane</keyword>
<comment type="subcellular location">
    <subcellularLocation>
        <location evidence="1">Membrane</location>
        <topology evidence="1">Multi-pass membrane protein</topology>
    </subcellularLocation>
</comment>
<feature type="domain" description="Wax synthase" evidence="6">
    <location>
        <begin position="274"/>
        <end position="305"/>
    </location>
</feature>
<proteinExistence type="predicted"/>
<evidence type="ECO:0000256" key="2">
    <source>
        <dbReference type="ARBA" id="ARBA00022692"/>
    </source>
</evidence>
<feature type="transmembrane region" description="Helical" evidence="5">
    <location>
        <begin position="114"/>
        <end position="132"/>
    </location>
</feature>
<evidence type="ECO:0000256" key="4">
    <source>
        <dbReference type="ARBA" id="ARBA00023136"/>
    </source>
</evidence>
<evidence type="ECO:0000256" key="1">
    <source>
        <dbReference type="ARBA" id="ARBA00004141"/>
    </source>
</evidence>
<accession>A0ABR1Q258</accession>
<keyword evidence="4 5" id="KW-0472">Membrane</keyword>
<gene>
    <name evidence="7" type="ORF">PG986_010416</name>
</gene>
<dbReference type="Proteomes" id="UP001391051">
    <property type="component" value="Unassembled WGS sequence"/>
</dbReference>
<evidence type="ECO:0000256" key="5">
    <source>
        <dbReference type="SAM" id="Phobius"/>
    </source>
</evidence>
<evidence type="ECO:0000313" key="8">
    <source>
        <dbReference type="Proteomes" id="UP001391051"/>
    </source>
</evidence>
<name>A0ABR1Q258_9PEZI</name>
<sequence>MGAQLTGGNHIRRRFDMEHRKSQDIQVSRLKEHSSTTTLHRRRDEDILATAMELLLTASSVLSLAAATILFSQAIQRPSRDRLRQIFGVLHVFGVLVCLLAVGHQSSLPFYSPFAVPFIIGFTIHSTAVLFVQKSVLRLHGASSFQHARAIYRICSNVRNLPLDGYRVDASGSFPSKRTRVWFAARRASRICLLGCIQRGTSWTMALIFQRLEMPLADFGPTHQGLVPSVSSMAARGIMSFHWIWTSYYSLTTAHDLAAILFVAILSWDAAEEWPPLFGSLADTYTLRRFWGVFWHRLHVHPFTLHMPSHPFPRNRLL</sequence>
<dbReference type="EMBL" id="JAQQWE010000007">
    <property type="protein sequence ID" value="KAK7946095.1"/>
    <property type="molecule type" value="Genomic_DNA"/>
</dbReference>
<evidence type="ECO:0000256" key="3">
    <source>
        <dbReference type="ARBA" id="ARBA00022989"/>
    </source>
</evidence>
<dbReference type="Pfam" id="PF13813">
    <property type="entry name" value="MBOAT_2"/>
    <property type="match status" value="1"/>
</dbReference>
<keyword evidence="8" id="KW-1185">Reference proteome</keyword>
<organism evidence="7 8">
    <name type="scientific">Apiospora aurea</name>
    <dbReference type="NCBI Taxonomy" id="335848"/>
    <lineage>
        <taxon>Eukaryota</taxon>
        <taxon>Fungi</taxon>
        <taxon>Dikarya</taxon>
        <taxon>Ascomycota</taxon>
        <taxon>Pezizomycotina</taxon>
        <taxon>Sordariomycetes</taxon>
        <taxon>Xylariomycetidae</taxon>
        <taxon>Amphisphaeriales</taxon>
        <taxon>Apiosporaceae</taxon>
        <taxon>Apiospora</taxon>
    </lineage>
</organism>
<feature type="transmembrane region" description="Helical" evidence="5">
    <location>
        <begin position="47"/>
        <end position="71"/>
    </location>
</feature>
<evidence type="ECO:0000259" key="6">
    <source>
        <dbReference type="Pfam" id="PF13813"/>
    </source>
</evidence>
<protein>
    <recommendedName>
        <fullName evidence="6">Wax synthase domain-containing protein</fullName>
    </recommendedName>
</protein>
<comment type="caution">
    <text evidence="7">The sequence shown here is derived from an EMBL/GenBank/DDBJ whole genome shotgun (WGS) entry which is preliminary data.</text>
</comment>
<dbReference type="RefSeq" id="XP_066696129.1">
    <property type="nucleotide sequence ID" value="XM_066846638.1"/>
</dbReference>
<keyword evidence="3 5" id="KW-1133">Transmembrane helix</keyword>
<evidence type="ECO:0000313" key="7">
    <source>
        <dbReference type="EMBL" id="KAK7946095.1"/>
    </source>
</evidence>
<dbReference type="GeneID" id="92079700"/>
<dbReference type="InterPro" id="IPR032805">
    <property type="entry name" value="Wax_synthase_dom"/>
</dbReference>
<feature type="transmembrane region" description="Helical" evidence="5">
    <location>
        <begin position="83"/>
        <end position="102"/>
    </location>
</feature>
<reference evidence="7 8" key="1">
    <citation type="submission" date="2023-01" db="EMBL/GenBank/DDBJ databases">
        <title>Analysis of 21 Apiospora genomes using comparative genomics revels a genus with tremendous synthesis potential of carbohydrate active enzymes and secondary metabolites.</title>
        <authorList>
            <person name="Sorensen T."/>
        </authorList>
    </citation>
    <scope>NUCLEOTIDE SEQUENCE [LARGE SCALE GENOMIC DNA]</scope>
    <source>
        <strain evidence="7 8">CBS 24483</strain>
    </source>
</reference>